<dbReference type="PANTHER" id="PTHR30411">
    <property type="entry name" value="CYTOPLASMIC PROTEIN"/>
    <property type="match status" value="1"/>
</dbReference>
<dbReference type="GO" id="GO:0016829">
    <property type="term" value="F:lyase activity"/>
    <property type="evidence" value="ECO:0007669"/>
    <property type="project" value="UniProtKB-KW"/>
</dbReference>
<dbReference type="SUPFAM" id="SSF55826">
    <property type="entry name" value="YbaK/ProRS associated domain"/>
    <property type="match status" value="1"/>
</dbReference>
<evidence type="ECO:0000256" key="2">
    <source>
        <dbReference type="ARBA" id="ARBA00022917"/>
    </source>
</evidence>
<feature type="domain" description="YbaK/aminoacyl-tRNA synthetase-associated" evidence="5">
    <location>
        <begin position="37"/>
        <end position="153"/>
    </location>
</feature>
<evidence type="ECO:0000313" key="7">
    <source>
        <dbReference type="Proteomes" id="UP000285376"/>
    </source>
</evidence>
<dbReference type="AlphaFoldDB" id="A0A417ZAI1"/>
<accession>A0A417ZAI1</accession>
<dbReference type="Pfam" id="PF04073">
    <property type="entry name" value="tRNA_edit"/>
    <property type="match status" value="1"/>
</dbReference>
<dbReference type="EMBL" id="QWLM01000002">
    <property type="protein sequence ID" value="RHW47670.1"/>
    <property type="molecule type" value="Genomic_DNA"/>
</dbReference>
<dbReference type="PIRSF" id="PIRSF006181">
    <property type="entry name" value="EbsC_YbaK"/>
    <property type="match status" value="1"/>
</dbReference>
<dbReference type="InterPro" id="IPR007214">
    <property type="entry name" value="YbaK/aa-tRNA-synth-assoc-dom"/>
</dbReference>
<evidence type="ECO:0000256" key="3">
    <source>
        <dbReference type="ARBA" id="ARBA00023239"/>
    </source>
</evidence>
<name>A0A417ZAI1_9MICO</name>
<proteinExistence type="inferred from homology"/>
<protein>
    <recommendedName>
        <fullName evidence="4">Cys-tRNA(Pro)/Cys-tRNA(Cys) deacylase</fullName>
        <ecNumber evidence="4">4.2.-.-</ecNumber>
    </recommendedName>
</protein>
<dbReference type="EC" id="4.2.-.-" evidence="4"/>
<comment type="similarity">
    <text evidence="1 4">Belongs to the prolyl-tRNA editing family. YbaK/EbsC subfamily.</text>
</comment>
<dbReference type="Gene3D" id="3.90.960.10">
    <property type="entry name" value="YbaK/aminoacyl-tRNA synthetase-associated domain"/>
    <property type="match status" value="1"/>
</dbReference>
<dbReference type="PANTHER" id="PTHR30411:SF0">
    <property type="entry name" value="CYS-TRNA(PRO)_CYS-TRNA(CYS) DEACYLASE YBAK"/>
    <property type="match status" value="1"/>
</dbReference>
<evidence type="ECO:0000259" key="5">
    <source>
        <dbReference type="Pfam" id="PF04073"/>
    </source>
</evidence>
<comment type="caution">
    <text evidence="6">The sequence shown here is derived from an EMBL/GenBank/DDBJ whole genome shotgun (WGS) entry which is preliminary data.</text>
</comment>
<keyword evidence="3 4" id="KW-0456">Lyase</keyword>
<dbReference type="GO" id="GO:0002161">
    <property type="term" value="F:aminoacyl-tRNA deacylase activity"/>
    <property type="evidence" value="ECO:0007669"/>
    <property type="project" value="InterPro"/>
</dbReference>
<dbReference type="InterPro" id="IPR004369">
    <property type="entry name" value="Prolyl-tRNA_editing_YbaK/EbsC"/>
</dbReference>
<keyword evidence="2 4" id="KW-0648">Protein biosynthesis</keyword>
<organism evidence="6 7">
    <name type="scientific">Dermacoccus abyssi</name>
    <dbReference type="NCBI Taxonomy" id="322596"/>
    <lineage>
        <taxon>Bacteria</taxon>
        <taxon>Bacillati</taxon>
        <taxon>Actinomycetota</taxon>
        <taxon>Actinomycetes</taxon>
        <taxon>Micrococcales</taxon>
        <taxon>Dermacoccaceae</taxon>
        <taxon>Dermacoccus</taxon>
    </lineage>
</organism>
<dbReference type="NCBIfam" id="TIGR00011">
    <property type="entry name" value="YbaK_EbsC"/>
    <property type="match status" value="1"/>
</dbReference>
<dbReference type="GO" id="GO:0006412">
    <property type="term" value="P:translation"/>
    <property type="evidence" value="ECO:0007669"/>
    <property type="project" value="UniProtKB-KW"/>
</dbReference>
<dbReference type="Proteomes" id="UP000285376">
    <property type="component" value="Unassembled WGS sequence"/>
</dbReference>
<evidence type="ECO:0000256" key="4">
    <source>
        <dbReference type="PIRNR" id="PIRNR006181"/>
    </source>
</evidence>
<dbReference type="CDD" id="cd00002">
    <property type="entry name" value="YbaK_deacylase"/>
    <property type="match status" value="1"/>
</dbReference>
<reference evidence="6 7" key="1">
    <citation type="submission" date="2018-08" db="EMBL/GenBank/DDBJ databases">
        <title>Whole genome sequence analysis of Dermacoccus abyssi bacteria isolated from Deep Mariana trench Micromonospora spp reveals genes involved in the environmental adaptation and production of secondary metabolites.</title>
        <authorList>
            <person name="Abdel-Mageed W.M."/>
            <person name="Lehri B."/>
            <person name="Nouioui I."/>
            <person name="Goodfellow I."/>
            <person name="Jaspars M."/>
            <person name="Karlyshev A."/>
        </authorList>
    </citation>
    <scope>NUCLEOTIDE SEQUENCE [LARGE SCALE GENOMIC DNA]</scope>
    <source>
        <strain evidence="6 7">MT1.1</strain>
    </source>
</reference>
<evidence type="ECO:0000313" key="6">
    <source>
        <dbReference type="EMBL" id="RHW47670.1"/>
    </source>
</evidence>
<gene>
    <name evidence="6" type="primary">ybaK</name>
    <name evidence="6" type="ORF">D1832_01765</name>
</gene>
<sequence length="165" mass="16808">MASRNVNTGPTTPATRALDAAGVSYEGLPYEHDPSVTSYGDEAAQALGLDPSHVFKTLVVSLDSGSFGVAVVPVSTTADLKAVAAGLGAKKCRLAEPRDVERLTGYVLGGVSPVGTRTALATVVDASAEALATVYVSGGRRGFDIGLAPADLVENVHGRFAPIAR</sequence>
<dbReference type="InterPro" id="IPR036754">
    <property type="entry name" value="YbaK/aa-tRNA-synt-asso_dom_sf"/>
</dbReference>
<evidence type="ECO:0000256" key="1">
    <source>
        <dbReference type="ARBA" id="ARBA00009798"/>
    </source>
</evidence>
<dbReference type="RefSeq" id="WP_047312912.1">
    <property type="nucleotide sequence ID" value="NZ_CBCRVH010000002.1"/>
</dbReference>